<evidence type="ECO:0000256" key="2">
    <source>
        <dbReference type="ARBA" id="ARBA00001997"/>
    </source>
</evidence>
<evidence type="ECO:0000256" key="5">
    <source>
        <dbReference type="PIRSR" id="PIRSR600888-1"/>
    </source>
</evidence>
<protein>
    <recommendedName>
        <fullName evidence="4 7">dTDP-4-dehydrorhamnose 3,5-epimerase</fullName>
        <ecNumber evidence="3 7">5.1.3.13</ecNumber>
    </recommendedName>
    <alternativeName>
        <fullName evidence="7">Thymidine diphospho-4-keto-rhamnose 3,5-epimerase</fullName>
    </alternativeName>
</protein>
<comment type="caution">
    <text evidence="8">The sequence shown here is derived from an EMBL/GenBank/DDBJ whole genome shotgun (WGS) entry which is preliminary data.</text>
</comment>
<dbReference type="GO" id="GO:0000271">
    <property type="term" value="P:polysaccharide biosynthetic process"/>
    <property type="evidence" value="ECO:0007669"/>
    <property type="project" value="TreeGrafter"/>
</dbReference>
<dbReference type="InterPro" id="IPR014710">
    <property type="entry name" value="RmlC-like_jellyroll"/>
</dbReference>
<dbReference type="Pfam" id="PF00908">
    <property type="entry name" value="dTDP_sugar_isom"/>
    <property type="match status" value="1"/>
</dbReference>
<keyword evidence="9" id="KW-1185">Reference proteome</keyword>
<dbReference type="GO" id="GO:0005829">
    <property type="term" value="C:cytosol"/>
    <property type="evidence" value="ECO:0007669"/>
    <property type="project" value="TreeGrafter"/>
</dbReference>
<feature type="site" description="Participates in a stacking interaction with the thymidine ring of dTDP-4-oxo-6-deoxyglucose" evidence="6">
    <location>
        <position position="136"/>
    </location>
</feature>
<dbReference type="InterPro" id="IPR000888">
    <property type="entry name" value="RmlC-like"/>
</dbReference>
<dbReference type="PANTHER" id="PTHR21047">
    <property type="entry name" value="DTDP-6-DEOXY-D-GLUCOSE-3,5 EPIMERASE"/>
    <property type="match status" value="1"/>
</dbReference>
<dbReference type="EC" id="5.1.3.13" evidence="3 7"/>
<evidence type="ECO:0000256" key="7">
    <source>
        <dbReference type="RuleBase" id="RU364069"/>
    </source>
</evidence>
<dbReference type="RefSeq" id="WP_095511585.1">
    <property type="nucleotide sequence ID" value="NZ_MQWD01000001.1"/>
</dbReference>
<dbReference type="InterPro" id="IPR011051">
    <property type="entry name" value="RmlC_Cupin_sf"/>
</dbReference>
<dbReference type="Gene3D" id="2.60.120.10">
    <property type="entry name" value="Jelly Rolls"/>
    <property type="match status" value="1"/>
</dbReference>
<dbReference type="PANTHER" id="PTHR21047:SF2">
    <property type="entry name" value="THYMIDINE DIPHOSPHO-4-KETO-RHAMNOSE 3,5-EPIMERASE"/>
    <property type="match status" value="1"/>
</dbReference>
<evidence type="ECO:0000313" key="9">
    <source>
        <dbReference type="Proteomes" id="UP000216339"/>
    </source>
</evidence>
<accession>A0A271J4D9</accession>
<dbReference type="UniPathway" id="UPA00124"/>
<dbReference type="AlphaFoldDB" id="A0A271J4D9"/>
<dbReference type="OrthoDB" id="9800680at2"/>
<comment type="catalytic activity">
    <reaction evidence="1 7">
        <text>dTDP-4-dehydro-6-deoxy-alpha-D-glucose = dTDP-4-dehydro-beta-L-rhamnose</text>
        <dbReference type="Rhea" id="RHEA:16969"/>
        <dbReference type="ChEBI" id="CHEBI:57649"/>
        <dbReference type="ChEBI" id="CHEBI:62830"/>
        <dbReference type="EC" id="5.1.3.13"/>
    </reaction>
</comment>
<sequence length="188" mass="20798">MTVRETALPGVLVVEPRVFGDARGFFLERYQAERYAAAGIPAAFVQDNHSRSVRGALRGLHFQRHHPQGKLVEAIRGRIWDVVVDVRPNSPTFGQWEGVTLTEGSHRQLWVPPGFAHGFCVLSDEADVLYKCTDVYRPDDEGGVRWDDPDLGIEWPLDEAPLLSAKDRSLPSLADLAGDGLPNAPFVS</sequence>
<organism evidence="8 9">
    <name type="scientific">Rubrivirga marina</name>
    <dbReference type="NCBI Taxonomy" id="1196024"/>
    <lineage>
        <taxon>Bacteria</taxon>
        <taxon>Pseudomonadati</taxon>
        <taxon>Rhodothermota</taxon>
        <taxon>Rhodothermia</taxon>
        <taxon>Rhodothermales</taxon>
        <taxon>Rubricoccaceae</taxon>
        <taxon>Rubrivirga</taxon>
    </lineage>
</organism>
<dbReference type="NCBIfam" id="TIGR01221">
    <property type="entry name" value="rmlC"/>
    <property type="match status" value="1"/>
</dbReference>
<comment type="pathway">
    <text evidence="7">Carbohydrate biosynthesis; dTDP-L-rhamnose biosynthesis.</text>
</comment>
<dbReference type="EMBL" id="MQWD01000001">
    <property type="protein sequence ID" value="PAP77914.1"/>
    <property type="molecule type" value="Genomic_DNA"/>
</dbReference>
<feature type="active site" description="Proton donor" evidence="5">
    <location>
        <position position="130"/>
    </location>
</feature>
<comment type="similarity">
    <text evidence="7">Belongs to the dTDP-4-dehydrorhamnose 3,5-epimerase family.</text>
</comment>
<feature type="active site" description="Proton acceptor" evidence="5">
    <location>
        <position position="61"/>
    </location>
</feature>
<keyword evidence="7" id="KW-0413">Isomerase</keyword>
<dbReference type="Proteomes" id="UP000216339">
    <property type="component" value="Unassembled WGS sequence"/>
</dbReference>
<gene>
    <name evidence="8" type="ORF">BSZ37_16435</name>
</gene>
<dbReference type="GO" id="GO:0008830">
    <property type="term" value="F:dTDP-4-dehydrorhamnose 3,5-epimerase activity"/>
    <property type="evidence" value="ECO:0007669"/>
    <property type="project" value="UniProtKB-UniRule"/>
</dbReference>
<reference evidence="8 9" key="1">
    <citation type="submission" date="2016-11" db="EMBL/GenBank/DDBJ databases">
        <title>Study of marine rhodopsin-containing bacteria.</title>
        <authorList>
            <person name="Yoshizawa S."/>
            <person name="Kumagai Y."/>
            <person name="Kogure K."/>
        </authorList>
    </citation>
    <scope>NUCLEOTIDE SEQUENCE [LARGE SCALE GENOMIC DNA]</scope>
    <source>
        <strain evidence="8 9">SAORIC-28</strain>
    </source>
</reference>
<comment type="subunit">
    <text evidence="7">Homodimer.</text>
</comment>
<dbReference type="SUPFAM" id="SSF51182">
    <property type="entry name" value="RmlC-like cupins"/>
    <property type="match status" value="1"/>
</dbReference>
<evidence type="ECO:0000256" key="6">
    <source>
        <dbReference type="PIRSR" id="PIRSR600888-3"/>
    </source>
</evidence>
<dbReference type="CDD" id="cd00438">
    <property type="entry name" value="cupin_RmlC"/>
    <property type="match status" value="1"/>
</dbReference>
<evidence type="ECO:0000313" key="8">
    <source>
        <dbReference type="EMBL" id="PAP77914.1"/>
    </source>
</evidence>
<proteinExistence type="inferred from homology"/>
<evidence type="ECO:0000256" key="1">
    <source>
        <dbReference type="ARBA" id="ARBA00001298"/>
    </source>
</evidence>
<comment type="function">
    <text evidence="2 7">Catalyzes the epimerization of the C3' and C5'positions of dTDP-6-deoxy-D-xylo-4-hexulose, forming dTDP-6-deoxy-L-lyxo-4-hexulose.</text>
</comment>
<evidence type="ECO:0000256" key="3">
    <source>
        <dbReference type="ARBA" id="ARBA00012098"/>
    </source>
</evidence>
<evidence type="ECO:0000256" key="4">
    <source>
        <dbReference type="ARBA" id="ARBA00019595"/>
    </source>
</evidence>
<dbReference type="GO" id="GO:0019305">
    <property type="term" value="P:dTDP-rhamnose biosynthetic process"/>
    <property type="evidence" value="ECO:0007669"/>
    <property type="project" value="UniProtKB-UniRule"/>
</dbReference>
<name>A0A271J4D9_9BACT</name>